<reference evidence="5 6" key="1">
    <citation type="journal article" date="2015" name="Int. Biodeterior. Biodegradation">
        <title>Physiological and genetic screening methods for the isolation of methyl tert-butyl ether-degrading bacteria for bioremediation purposes.</title>
        <authorList>
            <person name="Guisado I.M."/>
            <person name="Purswani J."/>
            <person name="Gonzalez Lopez J."/>
            <person name="Pozo C."/>
        </authorList>
    </citation>
    <scope>NUCLEOTIDE SEQUENCE [LARGE SCALE GENOMIC DNA]</scope>
    <source>
        <strain evidence="5 6">SH7</strain>
    </source>
</reference>
<dbReference type="PRINTS" id="PR01790">
    <property type="entry name" value="SMP30FAMILY"/>
</dbReference>
<proteinExistence type="inferred from homology"/>
<dbReference type="GO" id="GO:0004341">
    <property type="term" value="F:gluconolactonase activity"/>
    <property type="evidence" value="ECO:0007669"/>
    <property type="project" value="TreeGrafter"/>
</dbReference>
<protein>
    <recommendedName>
        <fullName evidence="4">SMP-30/Gluconolactonase/LRE-like region domain-containing protein</fullName>
    </recommendedName>
</protein>
<dbReference type="Pfam" id="PF08450">
    <property type="entry name" value="SGL"/>
    <property type="match status" value="1"/>
</dbReference>
<comment type="similarity">
    <text evidence="1">Belongs to the SMP-30/CGR1 family.</text>
</comment>
<feature type="active site" description="Proton donor/acceptor" evidence="2">
    <location>
        <position position="201"/>
    </location>
</feature>
<dbReference type="RefSeq" id="WP_060624437.1">
    <property type="nucleotide sequence ID" value="NZ_LCZJ02000026.1"/>
</dbReference>
<dbReference type="Proteomes" id="UP000054709">
    <property type="component" value="Unassembled WGS sequence"/>
</dbReference>
<dbReference type="InterPro" id="IPR011042">
    <property type="entry name" value="6-blade_b-propeller_TolB-like"/>
</dbReference>
<dbReference type="GO" id="GO:0005509">
    <property type="term" value="F:calcium ion binding"/>
    <property type="evidence" value="ECO:0007669"/>
    <property type="project" value="TreeGrafter"/>
</dbReference>
<evidence type="ECO:0000313" key="6">
    <source>
        <dbReference type="Proteomes" id="UP000054709"/>
    </source>
</evidence>
<comment type="cofactor">
    <cofactor evidence="3">
        <name>Zn(2+)</name>
        <dbReference type="ChEBI" id="CHEBI:29105"/>
    </cofactor>
    <text evidence="3">Binds 1 divalent metal cation per subunit.</text>
</comment>
<feature type="binding site" evidence="3">
    <location>
        <position position="20"/>
    </location>
    <ligand>
        <name>a divalent metal cation</name>
        <dbReference type="ChEBI" id="CHEBI:60240"/>
    </ligand>
</feature>
<organism evidence="5 6">
    <name type="scientific">Paenibacillus etheri</name>
    <dbReference type="NCBI Taxonomy" id="1306852"/>
    <lineage>
        <taxon>Bacteria</taxon>
        <taxon>Bacillati</taxon>
        <taxon>Bacillota</taxon>
        <taxon>Bacilli</taxon>
        <taxon>Bacillales</taxon>
        <taxon>Paenibacillaceae</taxon>
        <taxon>Paenibacillus</taxon>
    </lineage>
</organism>
<accession>A0A0W1AW56</accession>
<dbReference type="OrthoDB" id="2633250at2"/>
<gene>
    <name evidence="5" type="ORF">UQ64_19025</name>
</gene>
<feature type="binding site" evidence="3">
    <location>
        <position position="102"/>
    </location>
    <ligand>
        <name>substrate</name>
    </ligand>
</feature>
<dbReference type="EMBL" id="LCZJ02000026">
    <property type="protein sequence ID" value="KTD85593.1"/>
    <property type="molecule type" value="Genomic_DNA"/>
</dbReference>
<name>A0A0W1AW56_9BACL</name>
<dbReference type="InterPro" id="IPR013658">
    <property type="entry name" value="SGL"/>
</dbReference>
<evidence type="ECO:0000313" key="5">
    <source>
        <dbReference type="EMBL" id="KTD85593.1"/>
    </source>
</evidence>
<dbReference type="SUPFAM" id="SSF63829">
    <property type="entry name" value="Calcium-dependent phosphotriesterase"/>
    <property type="match status" value="1"/>
</dbReference>
<dbReference type="GO" id="GO:0019853">
    <property type="term" value="P:L-ascorbic acid biosynthetic process"/>
    <property type="evidence" value="ECO:0007669"/>
    <property type="project" value="TreeGrafter"/>
</dbReference>
<feature type="binding site" evidence="3">
    <location>
        <position position="104"/>
    </location>
    <ligand>
        <name>substrate</name>
    </ligand>
</feature>
<dbReference type="Gene3D" id="2.120.10.30">
    <property type="entry name" value="TolB, C-terminal domain"/>
    <property type="match status" value="1"/>
</dbReference>
<keyword evidence="3" id="KW-0862">Zinc</keyword>
<comment type="caution">
    <text evidence="5">The sequence shown here is derived from an EMBL/GenBank/DDBJ whole genome shotgun (WGS) entry which is preliminary data.</text>
</comment>
<dbReference type="PANTHER" id="PTHR10907">
    <property type="entry name" value="REGUCALCIN"/>
    <property type="match status" value="1"/>
</dbReference>
<feature type="binding site" evidence="3">
    <location>
        <position position="201"/>
    </location>
    <ligand>
        <name>a divalent metal cation</name>
        <dbReference type="ChEBI" id="CHEBI:60240"/>
    </ligand>
</feature>
<feature type="domain" description="SMP-30/Gluconolactonase/LRE-like region" evidence="4">
    <location>
        <begin position="18"/>
        <end position="261"/>
    </location>
</feature>
<evidence type="ECO:0000259" key="4">
    <source>
        <dbReference type="Pfam" id="PF08450"/>
    </source>
</evidence>
<dbReference type="InterPro" id="IPR005511">
    <property type="entry name" value="SMP-30"/>
</dbReference>
<evidence type="ECO:0000256" key="1">
    <source>
        <dbReference type="ARBA" id="ARBA00008853"/>
    </source>
</evidence>
<keyword evidence="3" id="KW-0479">Metal-binding</keyword>
<evidence type="ECO:0000256" key="3">
    <source>
        <dbReference type="PIRSR" id="PIRSR605511-2"/>
    </source>
</evidence>
<sequence length="297" mass="32875">MEITEIQAELMIDAQAELGEGPHWDAESELLYWVDVTRRKLRIYNRITGNEIVRSFDRMISAVIPTTSGGLALAMEDGVYLSQAGDSPVQLTSIEAELPLNRLNDAKCDRQGRLWVGTISLNDEEPDSGGFYVVEPGGFTRQMLSGIGCSNGMAWDYTRSKMYYIDTPTRQVDVFDYEEESGKISNRRMAFQIPTTTGYPDGMTIDGEGMLWVAHWGGGCVSRWNPETGEQLGIIRVPAPLVTSCTFGGSDLTELYITTARIGMHEKELRDYPFAGGLFMTKPGVSGLLPGNFQAKE</sequence>
<dbReference type="AlphaFoldDB" id="A0A0W1AW56"/>
<keyword evidence="6" id="KW-1185">Reference proteome</keyword>
<feature type="binding site" evidence="3">
    <location>
        <position position="151"/>
    </location>
    <ligand>
        <name>a divalent metal cation</name>
        <dbReference type="ChEBI" id="CHEBI:60240"/>
    </ligand>
</feature>
<evidence type="ECO:0000256" key="2">
    <source>
        <dbReference type="PIRSR" id="PIRSR605511-1"/>
    </source>
</evidence>
<dbReference type="PANTHER" id="PTHR10907:SF47">
    <property type="entry name" value="REGUCALCIN"/>
    <property type="match status" value="1"/>
</dbReference>